<evidence type="ECO:0000259" key="8">
    <source>
        <dbReference type="PROSITE" id="PS50928"/>
    </source>
</evidence>
<feature type="transmembrane region" description="Helical" evidence="7">
    <location>
        <begin position="158"/>
        <end position="182"/>
    </location>
</feature>
<feature type="transmembrane region" description="Helical" evidence="7">
    <location>
        <begin position="59"/>
        <end position="81"/>
    </location>
</feature>
<evidence type="ECO:0000256" key="7">
    <source>
        <dbReference type="RuleBase" id="RU363032"/>
    </source>
</evidence>
<feature type="transmembrane region" description="Helical" evidence="7">
    <location>
        <begin position="23"/>
        <end position="47"/>
    </location>
</feature>
<dbReference type="Gene3D" id="1.10.3720.10">
    <property type="entry name" value="MetI-like"/>
    <property type="match status" value="1"/>
</dbReference>
<reference evidence="9 10" key="1">
    <citation type="submission" date="2020-05" db="EMBL/GenBank/DDBJ databases">
        <title>Streptobacillus felis strain LHL191014123.</title>
        <authorList>
            <person name="Fawzy A."/>
            <person name="Rau J."/>
            <person name="Risse K."/>
            <person name="Schauerte N."/>
            <person name="Geiger C."/>
            <person name="Blom J."/>
            <person name="Imirzalioglu C."/>
            <person name="Falgenhauer J."/>
            <person name="Bach A."/>
            <person name="Herden C."/>
            <person name="Eisenberg T."/>
        </authorList>
    </citation>
    <scope>NUCLEOTIDE SEQUENCE [LARGE SCALE GENOMIC DNA]</scope>
    <source>
        <strain evidence="9 10">LHL191014123</strain>
    </source>
</reference>
<evidence type="ECO:0000256" key="3">
    <source>
        <dbReference type="ARBA" id="ARBA00022475"/>
    </source>
</evidence>
<dbReference type="RefSeq" id="WP_180136329.1">
    <property type="nucleotide sequence ID" value="NZ_JABMKT010000038.1"/>
</dbReference>
<keyword evidence="3" id="KW-1003">Cell membrane</keyword>
<evidence type="ECO:0000313" key="9">
    <source>
        <dbReference type="EMBL" id="NYV28362.1"/>
    </source>
</evidence>
<dbReference type="GO" id="GO:0048473">
    <property type="term" value="P:D-methionine transmembrane transport"/>
    <property type="evidence" value="ECO:0007669"/>
    <property type="project" value="TreeGrafter"/>
</dbReference>
<comment type="subcellular location">
    <subcellularLocation>
        <location evidence="1 7">Cell membrane</location>
        <topology evidence="1 7">Multi-pass membrane protein</topology>
    </subcellularLocation>
</comment>
<evidence type="ECO:0000256" key="2">
    <source>
        <dbReference type="ARBA" id="ARBA00022448"/>
    </source>
</evidence>
<comment type="caution">
    <text evidence="9">The sequence shown here is derived from an EMBL/GenBank/DDBJ whole genome shotgun (WGS) entry which is preliminary data.</text>
</comment>
<keyword evidence="5 7" id="KW-1133">Transmembrane helix</keyword>
<evidence type="ECO:0000256" key="6">
    <source>
        <dbReference type="ARBA" id="ARBA00023136"/>
    </source>
</evidence>
<dbReference type="CDD" id="cd06261">
    <property type="entry name" value="TM_PBP2"/>
    <property type="match status" value="1"/>
</dbReference>
<dbReference type="EMBL" id="JABMKT010000038">
    <property type="protein sequence ID" value="NYV28362.1"/>
    <property type="molecule type" value="Genomic_DNA"/>
</dbReference>
<keyword evidence="10" id="KW-1185">Reference proteome</keyword>
<proteinExistence type="inferred from homology"/>
<keyword evidence="6 7" id="KW-0472">Membrane</keyword>
<comment type="similarity">
    <text evidence="7">Belongs to the binding-protein-dependent transport system permease family.</text>
</comment>
<protein>
    <submittedName>
        <fullName evidence="9">ABC transporter permease</fullName>
    </submittedName>
</protein>
<feature type="transmembrane region" description="Helical" evidence="7">
    <location>
        <begin position="194"/>
        <end position="213"/>
    </location>
</feature>
<dbReference type="InterPro" id="IPR000515">
    <property type="entry name" value="MetI-like"/>
</dbReference>
<dbReference type="AlphaFoldDB" id="A0A7Z0PFP7"/>
<evidence type="ECO:0000256" key="1">
    <source>
        <dbReference type="ARBA" id="ARBA00004651"/>
    </source>
</evidence>
<dbReference type="GO" id="GO:0005886">
    <property type="term" value="C:plasma membrane"/>
    <property type="evidence" value="ECO:0007669"/>
    <property type="project" value="UniProtKB-SubCell"/>
</dbReference>
<gene>
    <name evidence="9" type="ORF">HP397_06045</name>
</gene>
<keyword evidence="4 7" id="KW-0812">Transmembrane</keyword>
<name>A0A7Z0PFP7_9FUSO</name>
<dbReference type="Pfam" id="PF00528">
    <property type="entry name" value="BPD_transp_1"/>
    <property type="match status" value="1"/>
</dbReference>
<keyword evidence="2 7" id="KW-0813">Transport</keyword>
<dbReference type="PANTHER" id="PTHR30450">
    <property type="entry name" value="ABC TRANSPORTER PERMEASE"/>
    <property type="match status" value="1"/>
</dbReference>
<feature type="domain" description="ABC transmembrane type-1" evidence="8">
    <location>
        <begin position="19"/>
        <end position="213"/>
    </location>
</feature>
<evidence type="ECO:0000313" key="10">
    <source>
        <dbReference type="Proteomes" id="UP000526184"/>
    </source>
</evidence>
<dbReference type="InterPro" id="IPR035906">
    <property type="entry name" value="MetI-like_sf"/>
</dbReference>
<dbReference type="SUPFAM" id="SSF161098">
    <property type="entry name" value="MetI-like"/>
    <property type="match status" value="1"/>
</dbReference>
<dbReference type="PANTHER" id="PTHR30450:SF1">
    <property type="entry name" value="D-METHIONINE TRANSPORT SYSTEM PERMEASE PROTEIN METI-RELATED"/>
    <property type="match status" value="1"/>
</dbReference>
<dbReference type="InterPro" id="IPR051322">
    <property type="entry name" value="AA_ABC_Transporter_Permease"/>
</dbReference>
<feature type="transmembrane region" description="Helical" evidence="7">
    <location>
        <begin position="87"/>
        <end position="110"/>
    </location>
</feature>
<dbReference type="Proteomes" id="UP000526184">
    <property type="component" value="Unassembled WGS sequence"/>
</dbReference>
<sequence>MFKYFENAYNIRYDFLIETKSTIYMTVIAALVAGLLGLILGVILVLFKDGGLLENKKIYSILDKIVNISRSIPFIILIALLSSVTRFIVGTTIGSTAAIVPLVFACIPFYSRQVENALLEVDKGIIEAAKSMGYSKLQIILHVYLKEGLIGIVRVSQLTLISLLSLTTMAGAVGGGGLGNLAISQGYYRYRNDITIVATVIILVLVFLIQYMGNKIIEKISH</sequence>
<accession>A0A7Z0PFP7</accession>
<evidence type="ECO:0000256" key="5">
    <source>
        <dbReference type="ARBA" id="ARBA00022989"/>
    </source>
</evidence>
<organism evidence="9 10">
    <name type="scientific">Streptobacillus felis</name>
    <dbReference type="NCBI Taxonomy" id="1384509"/>
    <lineage>
        <taxon>Bacteria</taxon>
        <taxon>Fusobacteriati</taxon>
        <taxon>Fusobacteriota</taxon>
        <taxon>Fusobacteriia</taxon>
        <taxon>Fusobacteriales</taxon>
        <taxon>Leptotrichiaceae</taxon>
        <taxon>Streptobacillus</taxon>
    </lineage>
</organism>
<dbReference type="PROSITE" id="PS50928">
    <property type="entry name" value="ABC_TM1"/>
    <property type="match status" value="1"/>
</dbReference>
<evidence type="ECO:0000256" key="4">
    <source>
        <dbReference type="ARBA" id="ARBA00022692"/>
    </source>
</evidence>